<dbReference type="SUPFAM" id="SSF53098">
    <property type="entry name" value="Ribonuclease H-like"/>
    <property type="match status" value="1"/>
</dbReference>
<sequence>MVIKTQALADFIVEFTYDVALEPKMTLPEDLFSKLLQVYGDYLTKDLRIVAYLDKVKAMSMKIKKFKIRQILREENKKADALTNLASIFEFISNRSIPLELLPSPRIDIAKAVSQTIIDLMWMDDIITYIKDGKLPSNKLQAFFSSNLAISNHFSSPDHLQENGQVEVTNKIVLRNLKARSEDLPSILWAYHTISRIPTGEMPYSIVYGTESVILVEIGMPSYKPSNFDNNINEVELRLNLDLFDEKRERAEVRQDAYKHQVAKYYN</sequence>
<dbReference type="PANTHER" id="PTHR48475">
    <property type="entry name" value="RIBONUCLEASE H"/>
    <property type="match status" value="1"/>
</dbReference>
<gene>
    <name evidence="1" type="ORF">Acr_00g0005320</name>
</gene>
<protein>
    <submittedName>
        <fullName evidence="1">Uncharacterized protein</fullName>
    </submittedName>
</protein>
<accession>A0A7J0D942</accession>
<dbReference type="PANTHER" id="PTHR48475:SF2">
    <property type="entry name" value="RIBONUCLEASE H"/>
    <property type="match status" value="1"/>
</dbReference>
<dbReference type="InterPro" id="IPR012337">
    <property type="entry name" value="RNaseH-like_sf"/>
</dbReference>
<dbReference type="EMBL" id="BJWL01000071">
    <property type="protein sequence ID" value="GFS29093.1"/>
    <property type="molecule type" value="Genomic_DNA"/>
</dbReference>
<comment type="caution">
    <text evidence="1">The sequence shown here is derived from an EMBL/GenBank/DDBJ whole genome shotgun (WGS) entry which is preliminary data.</text>
</comment>
<dbReference type="OrthoDB" id="101614at2759"/>
<reference evidence="2" key="1">
    <citation type="submission" date="2019-07" db="EMBL/GenBank/DDBJ databases">
        <title>De Novo Assembly of kiwifruit Actinidia rufa.</title>
        <authorList>
            <person name="Sugita-Konishi S."/>
            <person name="Sato K."/>
            <person name="Mori E."/>
            <person name="Abe Y."/>
            <person name="Kisaki G."/>
            <person name="Hamano K."/>
            <person name="Suezawa K."/>
            <person name="Otani M."/>
            <person name="Fukuda T."/>
            <person name="Manabe T."/>
            <person name="Gomi K."/>
            <person name="Tabuchi M."/>
            <person name="Akimitsu K."/>
            <person name="Kataoka I."/>
        </authorList>
    </citation>
    <scope>NUCLEOTIDE SEQUENCE [LARGE SCALE GENOMIC DNA]</scope>
    <source>
        <strain evidence="2">cv. Fuchu</strain>
    </source>
</reference>
<name>A0A7J0D942_9ERIC</name>
<dbReference type="GO" id="GO:0003676">
    <property type="term" value="F:nucleic acid binding"/>
    <property type="evidence" value="ECO:0007669"/>
    <property type="project" value="InterPro"/>
</dbReference>
<organism evidence="1 2">
    <name type="scientific">Actinidia rufa</name>
    <dbReference type="NCBI Taxonomy" id="165716"/>
    <lineage>
        <taxon>Eukaryota</taxon>
        <taxon>Viridiplantae</taxon>
        <taxon>Streptophyta</taxon>
        <taxon>Embryophyta</taxon>
        <taxon>Tracheophyta</taxon>
        <taxon>Spermatophyta</taxon>
        <taxon>Magnoliopsida</taxon>
        <taxon>eudicotyledons</taxon>
        <taxon>Gunneridae</taxon>
        <taxon>Pentapetalae</taxon>
        <taxon>asterids</taxon>
        <taxon>Ericales</taxon>
        <taxon>Actinidiaceae</taxon>
        <taxon>Actinidia</taxon>
    </lineage>
</organism>
<evidence type="ECO:0000313" key="2">
    <source>
        <dbReference type="Proteomes" id="UP000585474"/>
    </source>
</evidence>
<proteinExistence type="predicted"/>
<evidence type="ECO:0000313" key="1">
    <source>
        <dbReference type="EMBL" id="GFS29093.1"/>
    </source>
</evidence>
<dbReference type="AlphaFoldDB" id="A0A7J0D942"/>
<dbReference type="Proteomes" id="UP000585474">
    <property type="component" value="Unassembled WGS sequence"/>
</dbReference>
<dbReference type="Gene3D" id="3.30.420.10">
    <property type="entry name" value="Ribonuclease H-like superfamily/Ribonuclease H"/>
    <property type="match status" value="2"/>
</dbReference>
<dbReference type="InterPro" id="IPR036397">
    <property type="entry name" value="RNaseH_sf"/>
</dbReference>
<keyword evidence="2" id="KW-1185">Reference proteome</keyword>